<feature type="compositionally biased region" description="Basic and acidic residues" evidence="1">
    <location>
        <begin position="1482"/>
        <end position="1506"/>
    </location>
</feature>
<feature type="region of interest" description="Disordered" evidence="1">
    <location>
        <begin position="400"/>
        <end position="505"/>
    </location>
</feature>
<feature type="region of interest" description="Disordered" evidence="1">
    <location>
        <begin position="2323"/>
        <end position="2346"/>
    </location>
</feature>
<feature type="compositionally biased region" description="Basic and acidic residues" evidence="1">
    <location>
        <begin position="4254"/>
        <end position="4281"/>
    </location>
</feature>
<feature type="compositionally biased region" description="Basic and acidic residues" evidence="1">
    <location>
        <begin position="1880"/>
        <end position="1898"/>
    </location>
</feature>
<feature type="compositionally biased region" description="Basic and acidic residues" evidence="1">
    <location>
        <begin position="1010"/>
        <end position="1058"/>
    </location>
</feature>
<feature type="compositionally biased region" description="Basic and acidic residues" evidence="1">
    <location>
        <begin position="2407"/>
        <end position="2420"/>
    </location>
</feature>
<feature type="region of interest" description="Disordered" evidence="1">
    <location>
        <begin position="3290"/>
        <end position="3486"/>
    </location>
</feature>
<feature type="compositionally biased region" description="Polar residues" evidence="1">
    <location>
        <begin position="1121"/>
        <end position="1134"/>
    </location>
</feature>
<feature type="compositionally biased region" description="Basic and acidic residues" evidence="1">
    <location>
        <begin position="3452"/>
        <end position="3465"/>
    </location>
</feature>
<feature type="compositionally biased region" description="Basic and acidic residues" evidence="1">
    <location>
        <begin position="2862"/>
        <end position="2881"/>
    </location>
</feature>
<feature type="compositionally biased region" description="Basic and acidic residues" evidence="1">
    <location>
        <begin position="2325"/>
        <end position="2340"/>
    </location>
</feature>
<feature type="compositionally biased region" description="Basic and acidic residues" evidence="1">
    <location>
        <begin position="3408"/>
        <end position="3434"/>
    </location>
</feature>
<feature type="compositionally biased region" description="Basic and acidic residues" evidence="1">
    <location>
        <begin position="1230"/>
        <end position="1247"/>
    </location>
</feature>
<feature type="region of interest" description="Disordered" evidence="1">
    <location>
        <begin position="3550"/>
        <end position="3796"/>
    </location>
</feature>
<feature type="compositionally biased region" description="Basic and acidic residues" evidence="1">
    <location>
        <begin position="1168"/>
        <end position="1192"/>
    </location>
</feature>
<feature type="compositionally biased region" description="Polar residues" evidence="1">
    <location>
        <begin position="1210"/>
        <end position="1226"/>
    </location>
</feature>
<feature type="region of interest" description="Disordered" evidence="1">
    <location>
        <begin position="4148"/>
        <end position="4217"/>
    </location>
</feature>
<feature type="compositionally biased region" description="Basic and acidic residues" evidence="1">
    <location>
        <begin position="2232"/>
        <end position="2264"/>
    </location>
</feature>
<feature type="compositionally biased region" description="Basic and acidic residues" evidence="1">
    <location>
        <begin position="3062"/>
        <end position="3076"/>
    </location>
</feature>
<feature type="region of interest" description="Disordered" evidence="1">
    <location>
        <begin position="2768"/>
        <end position="2791"/>
    </location>
</feature>
<feature type="compositionally biased region" description="Basic and acidic residues" evidence="1">
    <location>
        <begin position="955"/>
        <end position="972"/>
    </location>
</feature>
<feature type="region of interest" description="Disordered" evidence="1">
    <location>
        <begin position="3212"/>
        <end position="3240"/>
    </location>
</feature>
<feature type="compositionally biased region" description="Basic and acidic residues" evidence="1">
    <location>
        <begin position="2956"/>
        <end position="2983"/>
    </location>
</feature>
<feature type="compositionally biased region" description="Basic and acidic residues" evidence="1">
    <location>
        <begin position="833"/>
        <end position="870"/>
    </location>
</feature>
<feature type="compositionally biased region" description="Basic and acidic residues" evidence="1">
    <location>
        <begin position="1722"/>
        <end position="1758"/>
    </location>
</feature>
<feature type="compositionally biased region" description="Basic and acidic residues" evidence="1">
    <location>
        <begin position="1953"/>
        <end position="1972"/>
    </location>
</feature>
<feature type="compositionally biased region" description="Basic and acidic residues" evidence="1">
    <location>
        <begin position="1135"/>
        <end position="1159"/>
    </location>
</feature>
<evidence type="ECO:0000256" key="1">
    <source>
        <dbReference type="SAM" id="MobiDB-lite"/>
    </source>
</evidence>
<feature type="compositionally biased region" description="Basic and acidic residues" evidence="1">
    <location>
        <begin position="3342"/>
        <end position="3385"/>
    </location>
</feature>
<feature type="compositionally biased region" description="Basic and acidic residues" evidence="1">
    <location>
        <begin position="3178"/>
        <end position="3193"/>
    </location>
</feature>
<feature type="compositionally biased region" description="Basic and acidic residues" evidence="1">
    <location>
        <begin position="2672"/>
        <end position="2683"/>
    </location>
</feature>
<evidence type="ECO:0000313" key="2">
    <source>
        <dbReference type="EMBL" id="EXC20338.1"/>
    </source>
</evidence>
<feature type="region of interest" description="Disordered" evidence="1">
    <location>
        <begin position="2094"/>
        <end position="2286"/>
    </location>
</feature>
<sequence length="4359" mass="484422">MATQADIPEVILHKKLEVEDTSLTTGQFEKTVNECFLVEVKKYESQLIECPETQECQAESENKQVECSTQVEITNNPVNGNSGTLEGGSFLASPSGPTISSKEAGGQVDELSSSEIETKHLEQGQKFEVAEGTAREDEVIEEKTQKADQVDEKLGQNVEAILNQQDSVDKGSGSTEKEIKDSEKDEREGEKEDGHAELSSKENPRIPEVTLDHKDVQSVVETCPEEENVDNALSTEAALLKKECTEERSFEEIKEEDQCVGLDDDVGDNCFSTKALSREESQNNETGESVKDEVERATVTDELGDQEAGIAEKERHEEVLGPAYSQDADELNRQEKDEASIENELQDKDSSATLIVAKSEEVPSQEKDNPEILKGSSEIGSENIAKESLIEVTKQTEIFEENAQVKGAASGDTNSNENYEQEPEISSRKPDEEIRGKDEGQDVTEAAVDEAKKTEGSSLVAAEDITTDKLIQEEELTEAESTKHENHPDDNLLPQKETEEEKFEEHFNVVSEEIKSVALREDATTVTPINEEGENKSLEESFKESNEITNLPLTDEKAESTEGEVQDNDANNSSDTHLLVEQAEVTDEKIDEVSELESHEKDQTSDEASVREETHGEAESEGYQITEKAFVLSTEEVAPTEIIVKACENTGETEQDCGVSSKESLVAQDAGGNELEKIKKEAEVTDLDVQKFTSTQESEESSALDDIPAKVDNTVGKITEEASKPTGEDESHKQEGTAADFNKGQISERDVAISTSESIQEETSKSSEDNVKDAEKLNEEESPAEIIKEGNINDLSLENIQEYVTETLKHPEREAEKSKEVLEELETVGASETNKDIERTFDGSSVKQEEGQHEEGKYLDRAEASIEESKVVIAEEEALESKGEDEDRTQESTEGNADEEQIIERDVTFSTPELVQEEKSSSQDNIKDSENFYEDESTVESIKEGDLDDLTPENTQKDATKTLEDRENEAENFKEEIVEELASGRACESIRCETNKDVKSFVDASSVNQEEIKDQDQEDPIKSLTEENKVEISEEEALRSKREDESHRQEAESDKEQIIEGDVTFSAAESVQEETISSHHNVNDAVESIVDSIPENNQEDETKKLNDHENEESFKEEVVQETETAAPSESISFETNKDGEKFVDASSIKQEEDQQEGKYQDPSGASIEENKVETPNEETSKSKGDDESHRQESTITDFNKEQIVGEEDTFSTPAAIQQETSKSSQDNIEDAEKINKEHPAEITKEDNINDISLENIQEGAIKVLKDSENEVEKSKQEVVEGLESARPGESIPCETNKDVERSEDASSVKQEEGQQEEGKYLDPTEASIEESKPEDEALKPRGDDESRKQESTGADFHKEEIVEREVTFCTPESIQEETSKASQDDANDEEKITEITKISEINDLSQEDIQEDVIETSKDHENEAEKSKEEFVEELETAGASESIPCEKNKDVESSFDAPSVKQEESQKEEGKSRDPNGAPTEENKVEIFEKEALKPRGEDECHEQIVGEEVAFSAPEPIQEETSKTSQDNIKEAQKINEESTAEITKEGNINDLSQENIQEDVIEVLEDHENEVEKSKKEVVQELETAGPSESIPSETHKDVEGSVDASLVKQEESRHEEGKYRDQIDVSIEENKLEDKFSTELVKNDDDNKVIATEREIELATKGEEDQQQATQKDEPEEKLEDLLHVTLKETDTENLSEMDRELACAEVEKVIQNLNENSKTKKDGEKPKITDDTNDSEKEIPKELETTEAGERLPYEINEDAESSVDALSLKQEESQQEKVKYIDQVKALTEENKLEETGTAEVVKDDQENKVSDASSKDEVDQQHATQKEEYEDKLENLPCVTPEETKAETSTENARSITSMEVEGTAQNLEETSETEKTKDIDNTNDSEKEIPRELETAYVDEEVEHFVESSSINQDEIPQDESKYLDQVEAPTENIVEEIYSTEEVKENDGSKVEVTEKKVEVVSKDEEDQQQASQKDEPREKLEDLLHVTPEESDTEPSNGISREITCVEVEGAVQNVDETAETENEGAKTKNVNVSEKEISNELETTEAGESFPCKINEDAESSFDAPSVKQEKSQQEEVKYIGQVQASIEDNKPEESFTTEVVKVDDENKVSTLESKAEEDQQQAAQQDKPGEKLKSLLPVTPEETETETSTENAQNITFMGVEGIAQNLEETSEKEKTEHVDRTNDSEKEIPRDLETAGTGESNPCKTNEDVEGSVAFSSVKQEDQQGECKELDQIDTSKEENEIEDAFSKVVKEDDDNEVKVTQQSPLQKDEPEEKLEHLLQVTPEETGPETLSGNAADITCVEQDGTIQDVEETSKTENKEENMKNTDDTNALENEVFETISVVQKTREELSTEIVEESSKEVENIEQIKPENLEDNAKPNEDLCTTITTEAPEEERREKEPAVHDGSDSGSAGILADETNAKEAKPDDKEEVKSYGISLEEKDLKNNQVQSESIAPEELTSIVGSATTEIVTEETCLKEAKPDDEDQTRNSDVAFEEKGVSSSVDVGLESDFASTGILSEEARLKEAEPDDEEQVKSYDVALEEKGLASNVIVEEIASEEIAEIADEETLKEGKADDKEYVQCSDFTPEKEGLVSDADIKVQSASVSTETKSEESCPKEAKRDHEEQLSGLNIVSKEKSPKSSLDATLVSEELKEVITDDKEEVKSHEETSSEEVAPETCDKEAKQDLDLENNCVISPEEKSLASCVDTEIMSEEIAEIVNEQTRLEEGKADDKEHVQSSDFALEKEGLISEADVEVQSASVSTDTTSEETGVKEAKRDHEAQLSGLNIVFGEKGPECGLDTKLVSEETSLKEVKTDDEEWVKDSAPEHESPVTYVDTKVQSDSISARLESEETCLKEEEPKNEEVRSYDIAPEEENSVSEETGVKKADSDNKEDVKNSDIASEEKGVEGNVDSDEQRNENVTPEENEENKQTTKEGLLQEENDSKLESYAEKEIAKEEVQEQRDEEPRMPPEITIKDGIPTEVLDTTSVVQETREEVSREIVDECSKEVEKIEVADVIEETKPESLEDSGMPNEDLCTTIITEAPEEEKIVKGETQEKEPAVHDGSVSRSAGILAEETNVTEAKTDYEEKIKNSDAASEEKGVLRSIDVGLESDSVSTGILSEEARLKEAEPDDEEQVKSCHVATEEKGRERSVDVEVQSDFASRVETDETSSKEAEPESVEVVKRYDIAPEEKGLASNVLIEEQSDPVSTEIASAEGKADNKEHVQSSDFALEKKGLVSDADIEVQSASVSTETASEESRVKAQLSGLNIVWGEKNLEISSDTKTESEETSLKEAESDNKEEVKISDIAPQEKGVASYVVGDLQQSENEKSEENEVDKVPEGTGESEEKIEQEIKGETRIAGTENKEQATKAETSLEDSLEANLQDSSTVSSVKHEPVITEASERSDESITTDKTKCENENLPTTEPTKGELLQEEDVSKSESSTEKEIANEEIEGERDEELSLPPEITTKDVITTEMKKVHDGVENAVENESNKEQVTDRVINLNESHPVSIVDERVYEDKVSGEIVTEVVSKNFSQAKETSTEENEESAPTAPEEEKIYDEGSIKPVDVSIANNETTTVREETSVTNSGEAQSVETDSEERNPVLQESEYDKLPAQKVESVKKLEERSFDLDQADKKETEKETTVEESLNEVEETKLASQTEDVDATGPIRAMEKLETDEVKEENKETSECRGVKAVNEHEITSEHASDDGISKEKEHETETIVEEKEEIVKEVESQDKEKIEASSATHLESPESHEAAEERLGKEGAEEDIKTAPETVLESRYESIEAVSKDEVIADRDLKVGVSIEQVQELETTEVVKKTQEYLVSDKVEETELKEETEEEITEAPITVSRSDETRAETKDASETVSEFDSRSVGLVTEDKKISSETFLGTASEVQLLDQSYVLLSEEQEDEITTAAKEREEKTTEETSSEKEVLGADKIRDITEASETVSKENCPGNEVVDKDSWGVKPVEEVYLDKEDSGGAVREVLNEVSKEECGTFGEVSKIEPQESEGDTRVADSPSDYDKDLEARGAVTEASNLNVEKREIASDFVSEKVESPEGLTSIEEVEIIENHLKVATTDLRTEEPQCETTIEKTTEKEISDKEELSTEISREKDGLDVKEVHEIIQEIKQPEESSHATCKELTPTEAQDKDGLETRITTNDNDSPPKLTSPVEETSQRAEHKDTQPGNDTSVNREIFVTEIKKEEGQGENVMGGGKTETKPAVVSLSDIMQSLKEETVEHAGEEREEPTKNGREAEKTKTDEEEEEEEEDEHEHEHEEADHPDAPILVQTSKDIDTKVGRKKSHGLFSGVGSKVKHSISKVKKVIIGKSSHSKTLPSG</sequence>
<feature type="region of interest" description="Disordered" evidence="1">
    <location>
        <begin position="3929"/>
        <end position="3952"/>
    </location>
</feature>
<feature type="compositionally biased region" description="Basic and acidic residues" evidence="1">
    <location>
        <begin position="1415"/>
        <end position="1430"/>
    </location>
</feature>
<feature type="compositionally biased region" description="Basic and acidic residues" evidence="1">
    <location>
        <begin position="4101"/>
        <end position="4135"/>
    </location>
</feature>
<feature type="compositionally biased region" description="Basic and acidic residues" evidence="1">
    <location>
        <begin position="3870"/>
        <end position="3882"/>
    </location>
</feature>
<feature type="compositionally biased region" description="Basic and acidic residues" evidence="1">
    <location>
        <begin position="116"/>
        <end position="154"/>
    </location>
</feature>
<dbReference type="STRING" id="981085.W9S0P7"/>
<gene>
    <name evidence="2" type="ORF">L484_020559</name>
</gene>
<feature type="compositionally biased region" description="Basic and acidic residues" evidence="1">
    <location>
        <begin position="480"/>
        <end position="505"/>
    </location>
</feature>
<feature type="region of interest" description="Disordered" evidence="1">
    <location>
        <begin position="522"/>
        <end position="623"/>
    </location>
</feature>
<feature type="region of interest" description="Disordered" evidence="1">
    <location>
        <begin position="4247"/>
        <end position="4308"/>
    </location>
</feature>
<feature type="compositionally biased region" description="Basic and acidic residues" evidence="1">
    <location>
        <begin position="1266"/>
        <end position="1278"/>
    </location>
</feature>
<dbReference type="Proteomes" id="UP000030645">
    <property type="component" value="Unassembled WGS sequence"/>
</dbReference>
<feature type="compositionally biased region" description="Acidic residues" evidence="1">
    <location>
        <begin position="3466"/>
        <end position="3477"/>
    </location>
</feature>
<feature type="compositionally biased region" description="Basic and acidic residues" evidence="1">
    <location>
        <begin position="1462"/>
        <end position="1475"/>
    </location>
</feature>
<feature type="region of interest" description="Disordered" evidence="1">
    <location>
        <begin position="2367"/>
        <end position="2447"/>
    </location>
</feature>
<feature type="region of interest" description="Disordered" evidence="1">
    <location>
        <begin position="1953"/>
        <end position="2011"/>
    </location>
</feature>
<feature type="compositionally biased region" description="Basic and acidic residues" evidence="1">
    <location>
        <begin position="3689"/>
        <end position="3760"/>
    </location>
</feature>
<feature type="compositionally biased region" description="Basic and acidic residues" evidence="1">
    <location>
        <begin position="4294"/>
        <end position="4304"/>
    </location>
</feature>
<dbReference type="KEGG" id="mnt:21403452"/>
<protein>
    <recommendedName>
        <fullName evidence="4">Titin-like</fullName>
    </recommendedName>
</protein>
<accession>W9S0P7</accession>
<feature type="compositionally biased region" description="Basic and acidic residues" evidence="1">
    <location>
        <begin position="2182"/>
        <end position="2206"/>
    </location>
</feature>
<feature type="compositionally biased region" description="Basic and acidic residues" evidence="1">
    <location>
        <begin position="586"/>
        <end position="618"/>
    </location>
</feature>
<feature type="compositionally biased region" description="Basic and acidic residues" evidence="1">
    <location>
        <begin position="1530"/>
        <end position="1539"/>
    </location>
</feature>
<feature type="region of interest" description="Disordered" evidence="1">
    <location>
        <begin position="2024"/>
        <end position="2061"/>
    </location>
</feature>
<feature type="region of interest" description="Disordered" evidence="1">
    <location>
        <begin position="4018"/>
        <end position="4044"/>
    </location>
</feature>
<feature type="compositionally biased region" description="Basic and acidic residues" evidence="1">
    <location>
        <begin position="2432"/>
        <end position="2447"/>
    </location>
</feature>
<feature type="region of interest" description="Disordered" evidence="1">
    <location>
        <begin position="2068"/>
        <end position="2087"/>
    </location>
</feature>
<feature type="compositionally biased region" description="Acidic residues" evidence="1">
    <location>
        <begin position="4282"/>
        <end position="4293"/>
    </location>
</feature>
<feature type="region of interest" description="Disordered" evidence="1">
    <location>
        <begin position="274"/>
        <end position="387"/>
    </location>
</feature>
<feature type="compositionally biased region" description="Basic and acidic residues" evidence="1">
    <location>
        <begin position="3936"/>
        <end position="3952"/>
    </location>
</feature>
<feature type="compositionally biased region" description="Basic and acidic residues" evidence="1">
    <location>
        <begin position="175"/>
        <end position="212"/>
    </location>
</feature>
<feature type="compositionally biased region" description="Basic and acidic residues" evidence="1">
    <location>
        <begin position="2623"/>
        <end position="2640"/>
    </location>
</feature>
<feature type="region of interest" description="Disordered" evidence="1">
    <location>
        <begin position="1266"/>
        <end position="1557"/>
    </location>
</feature>
<feature type="compositionally biased region" description="Basic and acidic residues" evidence="1">
    <location>
        <begin position="1329"/>
        <end position="1366"/>
    </location>
</feature>
<feature type="region of interest" description="Disordered" evidence="1">
    <location>
        <begin position="1584"/>
        <end position="1605"/>
    </location>
</feature>
<feature type="compositionally biased region" description="Basic and acidic residues" evidence="1">
    <location>
        <begin position="4148"/>
        <end position="4160"/>
    </location>
</feature>
<feature type="compositionally biased region" description="Basic and acidic residues" evidence="1">
    <location>
        <begin position="3626"/>
        <end position="3661"/>
    </location>
</feature>
<feature type="region of interest" description="Disordered" evidence="1">
    <location>
        <begin position="2672"/>
        <end position="2697"/>
    </location>
</feature>
<feature type="compositionally biased region" description="Basic and acidic residues" evidence="1">
    <location>
        <begin position="2896"/>
        <end position="2921"/>
    </location>
</feature>
<feature type="compositionally biased region" description="Polar residues" evidence="1">
    <location>
        <begin position="1856"/>
        <end position="1876"/>
    </location>
</feature>
<feature type="region of interest" description="Disordered" evidence="1">
    <location>
        <begin position="2607"/>
        <end position="2658"/>
    </location>
</feature>
<name>W9S0P7_9ROSA</name>
<feature type="region of interest" description="Disordered" evidence="1">
    <location>
        <begin position="3261"/>
        <end position="3280"/>
    </location>
</feature>
<feature type="compositionally biased region" description="Basic and acidic residues" evidence="1">
    <location>
        <begin position="916"/>
        <end position="930"/>
    </location>
</feature>
<feature type="compositionally biased region" description="Basic and acidic residues" evidence="1">
    <location>
        <begin position="2370"/>
        <end position="2394"/>
    </location>
</feature>
<feature type="compositionally biased region" description="Basic and acidic residues" evidence="1">
    <location>
        <begin position="808"/>
        <end position="822"/>
    </location>
</feature>
<feature type="compositionally biased region" description="Acidic residues" evidence="1">
    <location>
        <begin position="3852"/>
        <end position="3862"/>
    </location>
</feature>
<feature type="region of interest" description="Disordered" evidence="1">
    <location>
        <begin position="1716"/>
        <end position="1898"/>
    </location>
</feature>
<feature type="compositionally biased region" description="Polar residues" evidence="1">
    <location>
        <begin position="1067"/>
        <end position="1080"/>
    </location>
</feature>
<feature type="compositionally biased region" description="Basic and acidic residues" evidence="1">
    <location>
        <begin position="425"/>
        <end position="440"/>
    </location>
</feature>
<feature type="region of interest" description="Disordered" evidence="1">
    <location>
        <begin position="1661"/>
        <end position="1683"/>
    </location>
</feature>
<feature type="compositionally biased region" description="Basic and acidic residues" evidence="1">
    <location>
        <begin position="2835"/>
        <end position="2844"/>
    </location>
</feature>
<feature type="region of interest" description="Disordered" evidence="1">
    <location>
        <begin position="3136"/>
        <end position="3193"/>
    </location>
</feature>
<feature type="compositionally biased region" description="Basic and acidic residues" evidence="1">
    <location>
        <begin position="4196"/>
        <end position="4205"/>
    </location>
</feature>
<feature type="compositionally biased region" description="Basic and acidic residues" evidence="1">
    <location>
        <begin position="4023"/>
        <end position="4044"/>
    </location>
</feature>
<feature type="region of interest" description="Disordered" evidence="1">
    <location>
        <begin position="3851"/>
        <end position="3890"/>
    </location>
</feature>
<reference evidence="3" key="1">
    <citation type="submission" date="2013-01" db="EMBL/GenBank/DDBJ databases">
        <title>Draft Genome Sequence of a Mulberry Tree, Morus notabilis C.K. Schneid.</title>
        <authorList>
            <person name="He N."/>
            <person name="Zhao S."/>
        </authorList>
    </citation>
    <scope>NUCLEOTIDE SEQUENCE</scope>
</reference>
<feature type="compositionally biased region" description="Basic and acidic residues" evidence="1">
    <location>
        <begin position="288"/>
        <end position="299"/>
    </location>
</feature>
<feature type="compositionally biased region" description="Basic and acidic residues" evidence="1">
    <location>
        <begin position="3158"/>
        <end position="3169"/>
    </location>
</feature>
<feature type="compositionally biased region" description="Basic and acidic residues" evidence="1">
    <location>
        <begin position="533"/>
        <end position="546"/>
    </location>
</feature>
<organism evidence="2 3">
    <name type="scientific">Morus notabilis</name>
    <dbReference type="NCBI Taxonomy" id="981085"/>
    <lineage>
        <taxon>Eukaryota</taxon>
        <taxon>Viridiplantae</taxon>
        <taxon>Streptophyta</taxon>
        <taxon>Embryophyta</taxon>
        <taxon>Tracheophyta</taxon>
        <taxon>Spermatophyta</taxon>
        <taxon>Magnoliopsida</taxon>
        <taxon>eudicotyledons</taxon>
        <taxon>Gunneridae</taxon>
        <taxon>Pentapetalae</taxon>
        <taxon>rosids</taxon>
        <taxon>fabids</taxon>
        <taxon>Rosales</taxon>
        <taxon>Moraceae</taxon>
        <taxon>Moreae</taxon>
        <taxon>Morus</taxon>
    </lineage>
</organism>
<feature type="compositionally biased region" description="Basic and acidic residues" evidence="1">
    <location>
        <begin position="3571"/>
        <end position="3580"/>
    </location>
</feature>
<feature type="region of interest" description="Disordered" evidence="1">
    <location>
        <begin position="692"/>
        <end position="790"/>
    </location>
</feature>
<feature type="region of interest" description="Disordered" evidence="1">
    <location>
        <begin position="2823"/>
        <end position="2994"/>
    </location>
</feature>
<feature type="compositionally biased region" description="Basic and acidic residues" evidence="1">
    <location>
        <begin position="1775"/>
        <end position="1841"/>
    </location>
</feature>
<feature type="compositionally biased region" description="Basic and acidic residues" evidence="1">
    <location>
        <begin position="718"/>
        <end position="735"/>
    </location>
</feature>
<feature type="compositionally biased region" description="Acidic residues" evidence="1">
    <location>
        <begin position="874"/>
        <end position="888"/>
    </location>
</feature>
<feature type="region of interest" description="Disordered" evidence="1">
    <location>
        <begin position="3062"/>
        <end position="3099"/>
    </location>
</feature>
<feature type="compositionally biased region" description="Polar residues" evidence="1">
    <location>
        <begin position="2771"/>
        <end position="2783"/>
    </location>
</feature>
<feature type="compositionally biased region" description="Basic and acidic residues" evidence="1">
    <location>
        <begin position="2112"/>
        <end position="2129"/>
    </location>
</feature>
<feature type="region of interest" description="Disordered" evidence="1">
    <location>
        <begin position="78"/>
        <end position="212"/>
    </location>
</feature>
<feature type="compositionally biased region" description="Basic and acidic residues" evidence="1">
    <location>
        <begin position="310"/>
        <end position="319"/>
    </location>
</feature>
<dbReference type="EMBL" id="KE345913">
    <property type="protein sequence ID" value="EXC20338.1"/>
    <property type="molecule type" value="Genomic_DNA"/>
</dbReference>
<feature type="compositionally biased region" description="Basic and acidic residues" evidence="1">
    <location>
        <begin position="1295"/>
        <end position="1322"/>
    </location>
</feature>
<feature type="compositionally biased region" description="Basic and acidic residues" evidence="1">
    <location>
        <begin position="1377"/>
        <end position="1394"/>
    </location>
</feature>
<feature type="compositionally biased region" description="Polar residues" evidence="1">
    <location>
        <begin position="3397"/>
        <end position="3407"/>
    </location>
</feature>
<feature type="region of interest" description="Disordered" evidence="1">
    <location>
        <begin position="4098"/>
        <end position="4135"/>
    </location>
</feature>
<feature type="region of interest" description="Disordered" evidence="1">
    <location>
        <begin position="1004"/>
        <end position="1248"/>
    </location>
</feature>
<feature type="compositionally biased region" description="Basic and acidic residues" evidence="1">
    <location>
        <begin position="358"/>
        <end position="371"/>
    </location>
</feature>
<dbReference type="OrthoDB" id="1166549at2759"/>
<proteinExistence type="predicted"/>
<feature type="compositionally biased region" description="Acidic residues" evidence="1">
    <location>
        <begin position="1405"/>
        <end position="1414"/>
    </location>
</feature>
<feature type="compositionally biased region" description="Basic and acidic residues" evidence="1">
    <location>
        <begin position="330"/>
        <end position="350"/>
    </location>
</feature>
<evidence type="ECO:0000313" key="3">
    <source>
        <dbReference type="Proteomes" id="UP000030645"/>
    </source>
</evidence>
<feature type="compositionally biased region" description="Basic and acidic residues" evidence="1">
    <location>
        <begin position="3768"/>
        <end position="3796"/>
    </location>
</feature>
<keyword evidence="3" id="KW-1185">Reference proteome</keyword>
<feature type="region of interest" description="Disordered" evidence="1">
    <location>
        <begin position="808"/>
        <end position="972"/>
    </location>
</feature>
<feature type="compositionally biased region" description="Basic and acidic residues" evidence="1">
    <location>
        <begin position="3290"/>
        <end position="3320"/>
    </location>
</feature>
<evidence type="ECO:0008006" key="4">
    <source>
        <dbReference type="Google" id="ProtNLM"/>
    </source>
</evidence>
<feature type="compositionally biased region" description="Basic and acidic residues" evidence="1">
    <location>
        <begin position="762"/>
        <end position="779"/>
    </location>
</feature>
<feature type="compositionally biased region" description="Basic and acidic residues" evidence="1">
    <location>
        <begin position="1982"/>
        <end position="1998"/>
    </location>
</feature>
<feature type="compositionally biased region" description="Basic and acidic residues" evidence="1">
    <location>
        <begin position="1100"/>
        <end position="1118"/>
    </location>
</feature>
<dbReference type="eggNOG" id="KOG1181">
    <property type="taxonomic scope" value="Eukaryota"/>
</dbReference>